<sequence length="38" mass="4282">MSFRPYVITPSPSQTMATTGPELRKSQRPLKKGLSFRS</sequence>
<evidence type="ECO:0000313" key="2">
    <source>
        <dbReference type="EMBL" id="MBX16656.1"/>
    </source>
</evidence>
<dbReference type="AlphaFoldDB" id="A0A2P2LFA6"/>
<name>A0A2P2LFA6_RHIMU</name>
<accession>A0A2P2LFA6</accession>
<organism evidence="2">
    <name type="scientific">Rhizophora mucronata</name>
    <name type="common">Asiatic mangrove</name>
    <dbReference type="NCBI Taxonomy" id="61149"/>
    <lineage>
        <taxon>Eukaryota</taxon>
        <taxon>Viridiplantae</taxon>
        <taxon>Streptophyta</taxon>
        <taxon>Embryophyta</taxon>
        <taxon>Tracheophyta</taxon>
        <taxon>Spermatophyta</taxon>
        <taxon>Magnoliopsida</taxon>
        <taxon>eudicotyledons</taxon>
        <taxon>Gunneridae</taxon>
        <taxon>Pentapetalae</taxon>
        <taxon>rosids</taxon>
        <taxon>fabids</taxon>
        <taxon>Malpighiales</taxon>
        <taxon>Rhizophoraceae</taxon>
        <taxon>Rhizophora</taxon>
    </lineage>
</organism>
<dbReference type="EMBL" id="GGEC01036172">
    <property type="protein sequence ID" value="MBX16656.1"/>
    <property type="molecule type" value="Transcribed_RNA"/>
</dbReference>
<reference evidence="2" key="1">
    <citation type="submission" date="2018-02" db="EMBL/GenBank/DDBJ databases">
        <title>Rhizophora mucronata_Transcriptome.</title>
        <authorList>
            <person name="Meera S.P."/>
            <person name="Sreeshan A."/>
            <person name="Augustine A."/>
        </authorList>
    </citation>
    <scope>NUCLEOTIDE SEQUENCE</scope>
    <source>
        <tissue evidence="2">Leaf</tissue>
    </source>
</reference>
<feature type="region of interest" description="Disordered" evidence="1">
    <location>
        <begin position="1"/>
        <end position="38"/>
    </location>
</feature>
<protein>
    <submittedName>
        <fullName evidence="2">Uncharacterized protein MANES_02G009500</fullName>
    </submittedName>
</protein>
<evidence type="ECO:0000256" key="1">
    <source>
        <dbReference type="SAM" id="MobiDB-lite"/>
    </source>
</evidence>
<proteinExistence type="predicted"/>